<dbReference type="NCBIfam" id="TIGR03901">
    <property type="entry name" value="MYXO-CTERM"/>
    <property type="match status" value="1"/>
</dbReference>
<organism evidence="3 4">
    <name type="scientific">Rubritalea halochordaticola</name>
    <dbReference type="NCBI Taxonomy" id="714537"/>
    <lineage>
        <taxon>Bacteria</taxon>
        <taxon>Pseudomonadati</taxon>
        <taxon>Verrucomicrobiota</taxon>
        <taxon>Verrucomicrobiia</taxon>
        <taxon>Verrucomicrobiales</taxon>
        <taxon>Rubritaleaceae</taxon>
        <taxon>Rubritalea</taxon>
    </lineage>
</organism>
<protein>
    <recommendedName>
        <fullName evidence="2">Ice-binding protein C-terminal domain-containing protein</fullName>
    </recommendedName>
</protein>
<keyword evidence="1" id="KW-0732">Signal</keyword>
<accession>A0ABP9V4G1</accession>
<dbReference type="Pfam" id="PF07589">
    <property type="entry name" value="PEP-CTERM"/>
    <property type="match status" value="1"/>
</dbReference>
<reference evidence="3 4" key="1">
    <citation type="submission" date="2024-02" db="EMBL/GenBank/DDBJ databases">
        <title>Rubritalea halochordaticola NBRC 107102.</title>
        <authorList>
            <person name="Ichikawa N."/>
            <person name="Katano-Makiyama Y."/>
            <person name="Hidaka K."/>
        </authorList>
    </citation>
    <scope>NUCLEOTIDE SEQUENCE [LARGE SCALE GENOMIC DNA]</scope>
    <source>
        <strain evidence="3 4">NBRC 107102</strain>
    </source>
</reference>
<keyword evidence="4" id="KW-1185">Reference proteome</keyword>
<name>A0ABP9V4G1_9BACT</name>
<feature type="signal peptide" evidence="1">
    <location>
        <begin position="1"/>
        <end position="37"/>
    </location>
</feature>
<dbReference type="EMBL" id="BAABRL010000006">
    <property type="protein sequence ID" value="GAA5495966.1"/>
    <property type="molecule type" value="Genomic_DNA"/>
</dbReference>
<dbReference type="InterPro" id="IPR024038">
    <property type="entry name" value="MYXO-CTERM"/>
</dbReference>
<feature type="chain" id="PRO_5045589925" description="Ice-binding protein C-terminal domain-containing protein" evidence="1">
    <location>
        <begin position="38"/>
        <end position="262"/>
    </location>
</feature>
<dbReference type="Proteomes" id="UP001424741">
    <property type="component" value="Unassembled WGS sequence"/>
</dbReference>
<gene>
    <name evidence="3" type="ORF">Rhal01_02147</name>
</gene>
<evidence type="ECO:0000313" key="3">
    <source>
        <dbReference type="EMBL" id="GAA5495966.1"/>
    </source>
</evidence>
<proteinExistence type="predicted"/>
<dbReference type="NCBIfam" id="TIGR02595">
    <property type="entry name" value="PEP_CTERM"/>
    <property type="match status" value="1"/>
</dbReference>
<evidence type="ECO:0000256" key="1">
    <source>
        <dbReference type="SAM" id="SignalP"/>
    </source>
</evidence>
<sequence>MRWDAGFHSSGNLNTRTMNKPLLPLLMLGLSACPTLAAISWTGGGDTANFYDDANWDFSGGAIGSMPTQPGTDPILDDMNITSTTINEGSAGFSNIEIGNGFSLNLDAVSFTFTQSNGFVGVDDDTGTPSSSGVTTYVNLTNGSLLSCQFISLGLTVNVDSSSELYIRGGGDGLNSQSELSVVNLAIGAKFTLPTLAEFTEQADTQGGAIYVNGQQVTAGNLNDLLSFVDNGGSVTATAIPEPSSTALLGLAGLGLVLRRRR</sequence>
<evidence type="ECO:0000259" key="2">
    <source>
        <dbReference type="Pfam" id="PF07589"/>
    </source>
</evidence>
<evidence type="ECO:0000313" key="4">
    <source>
        <dbReference type="Proteomes" id="UP001424741"/>
    </source>
</evidence>
<feature type="domain" description="Ice-binding protein C-terminal" evidence="2">
    <location>
        <begin position="239"/>
        <end position="261"/>
    </location>
</feature>
<dbReference type="PROSITE" id="PS51257">
    <property type="entry name" value="PROKAR_LIPOPROTEIN"/>
    <property type="match status" value="1"/>
</dbReference>
<dbReference type="InterPro" id="IPR013424">
    <property type="entry name" value="Ice-binding_C"/>
</dbReference>
<comment type="caution">
    <text evidence="3">The sequence shown here is derived from an EMBL/GenBank/DDBJ whole genome shotgun (WGS) entry which is preliminary data.</text>
</comment>